<dbReference type="EMBL" id="JBBYHR010000002">
    <property type="protein sequence ID" value="MEL1243365.1"/>
    <property type="molecule type" value="Genomic_DNA"/>
</dbReference>
<dbReference type="PROSITE" id="PS51257">
    <property type="entry name" value="PROKAR_LIPOPROTEIN"/>
    <property type="match status" value="1"/>
</dbReference>
<evidence type="ECO:0000313" key="3">
    <source>
        <dbReference type="Proteomes" id="UP001464555"/>
    </source>
</evidence>
<evidence type="ECO:0008006" key="4">
    <source>
        <dbReference type="Google" id="ProtNLM"/>
    </source>
</evidence>
<keyword evidence="1" id="KW-0732">Signal</keyword>
<dbReference type="RefSeq" id="WP_341695686.1">
    <property type="nucleotide sequence ID" value="NZ_JBBYHR010000002.1"/>
</dbReference>
<keyword evidence="3" id="KW-1185">Reference proteome</keyword>
<sequence length="169" mass="18016">MKKIVSLIAFLALLTACSTDDSKVVFTQEADLASEAKFRSGPPSYPACQLGTITCSVYGDASGGLENVVAVFVGDAAGGSLVYVYNVYLEIQLLSDCEDITTGYGNTTNYQTTTPLTNTAIQNAEIRVPASALPANQCYRWRLTYEGVSPINGKPRCITTTGWNVAPVI</sequence>
<dbReference type="Proteomes" id="UP001464555">
    <property type="component" value="Unassembled WGS sequence"/>
</dbReference>
<reference evidence="2 3" key="1">
    <citation type="submission" date="2024-04" db="EMBL/GenBank/DDBJ databases">
        <title>Flavobacterium sp. DGU11 16S ribosomal RNA gene Genome sequencing and assembly.</title>
        <authorList>
            <person name="Park S."/>
        </authorList>
    </citation>
    <scope>NUCLEOTIDE SEQUENCE [LARGE SCALE GENOMIC DNA]</scope>
    <source>
        <strain evidence="2 3">DGU11</strain>
    </source>
</reference>
<proteinExistence type="predicted"/>
<gene>
    <name evidence="2" type="ORF">AAEO56_03755</name>
</gene>
<organism evidence="2 3">
    <name type="scientific">Flavobacterium arundinis</name>
    <dbReference type="NCBI Taxonomy" id="3139143"/>
    <lineage>
        <taxon>Bacteria</taxon>
        <taxon>Pseudomonadati</taxon>
        <taxon>Bacteroidota</taxon>
        <taxon>Flavobacteriia</taxon>
        <taxon>Flavobacteriales</taxon>
        <taxon>Flavobacteriaceae</taxon>
        <taxon>Flavobacterium</taxon>
    </lineage>
</organism>
<feature type="signal peptide" evidence="1">
    <location>
        <begin position="1"/>
        <end position="18"/>
    </location>
</feature>
<evidence type="ECO:0000313" key="2">
    <source>
        <dbReference type="EMBL" id="MEL1243365.1"/>
    </source>
</evidence>
<protein>
    <recommendedName>
        <fullName evidence="4">Lipoprotein</fullName>
    </recommendedName>
</protein>
<evidence type="ECO:0000256" key="1">
    <source>
        <dbReference type="SAM" id="SignalP"/>
    </source>
</evidence>
<name>A0ABU9HT79_9FLAO</name>
<accession>A0ABU9HT79</accession>
<feature type="chain" id="PRO_5047260704" description="Lipoprotein" evidence="1">
    <location>
        <begin position="19"/>
        <end position="169"/>
    </location>
</feature>
<comment type="caution">
    <text evidence="2">The sequence shown here is derived from an EMBL/GenBank/DDBJ whole genome shotgun (WGS) entry which is preliminary data.</text>
</comment>